<dbReference type="OrthoDB" id="10256333at2759"/>
<evidence type="ECO:0000256" key="4">
    <source>
        <dbReference type="ARBA" id="ARBA00022989"/>
    </source>
</evidence>
<dbReference type="Proteomes" id="UP000298663">
    <property type="component" value="Unassembled WGS sequence"/>
</dbReference>
<name>A0A4U5LTN2_STECR</name>
<keyword evidence="5 6" id="KW-0472">Membrane</keyword>
<comment type="subcellular location">
    <subcellularLocation>
        <location evidence="1 6">Membrane</location>
        <topology evidence="1 6">Multi-pass membrane protein</topology>
    </subcellularLocation>
</comment>
<keyword evidence="3 6" id="KW-0812">Transmembrane</keyword>
<evidence type="ECO:0000313" key="8">
    <source>
        <dbReference type="Proteomes" id="UP000298663"/>
    </source>
</evidence>
<reference evidence="7 8" key="2">
    <citation type="journal article" date="2019" name="G3 (Bethesda)">
        <title>Hybrid Assembly of the Genome of the Entomopathogenic Nematode Steinernema carpocapsae Identifies the X-Chromosome.</title>
        <authorList>
            <person name="Serra L."/>
            <person name="Macchietto M."/>
            <person name="Macias-Munoz A."/>
            <person name="McGill C.J."/>
            <person name="Rodriguez I.M."/>
            <person name="Rodriguez B."/>
            <person name="Murad R."/>
            <person name="Mortazavi A."/>
        </authorList>
    </citation>
    <scope>NUCLEOTIDE SEQUENCE [LARGE SCALE GENOMIC DNA]</scope>
    <source>
        <strain evidence="7 8">ALL</strain>
    </source>
</reference>
<evidence type="ECO:0000256" key="5">
    <source>
        <dbReference type="ARBA" id="ARBA00023136"/>
    </source>
</evidence>
<proteinExistence type="inferred from homology"/>
<protein>
    <recommendedName>
        <fullName evidence="6">Oligosaccharyltransferase complex subunit</fullName>
    </recommendedName>
</protein>
<dbReference type="GO" id="GO:0008250">
    <property type="term" value="C:oligosaccharyltransferase complex"/>
    <property type="evidence" value="ECO:0007669"/>
    <property type="project" value="UniProtKB-UniRule"/>
</dbReference>
<comment type="subunit">
    <text evidence="6">Component of the oligosaccharyltransferase (OST) complex.</text>
</comment>
<comment type="similarity">
    <text evidence="2 6">Belongs to the OSTC family.</text>
</comment>
<evidence type="ECO:0000256" key="6">
    <source>
        <dbReference type="RuleBase" id="RU366060"/>
    </source>
</evidence>
<evidence type="ECO:0000256" key="3">
    <source>
        <dbReference type="ARBA" id="ARBA00022692"/>
    </source>
</evidence>
<keyword evidence="8" id="KW-1185">Reference proteome</keyword>
<sequence length="150" mass="16616">MDSIIDAALFSVIQPPNVRIQAPRWMKMPSPMQALVFVLGTYFLITGGVVYDIINEPPHIGTTVDERGMTRTVAVMPYRVNGQYIMEGLMASFMFTLGGAGFIILDNCNSPLTPKRSRLLLLSLGFGSLFVAFASTRFLMRMKLPDYLSG</sequence>
<dbReference type="STRING" id="34508.A0A4U5LTN2"/>
<dbReference type="EMBL" id="AZBU02000012">
    <property type="protein sequence ID" value="TKR59434.1"/>
    <property type="molecule type" value="Genomic_DNA"/>
</dbReference>
<dbReference type="InterPro" id="IPR021149">
    <property type="entry name" value="OligosaccharylTrfase_OST3/OST6"/>
</dbReference>
<reference evidence="7 8" key="1">
    <citation type="journal article" date="2015" name="Genome Biol.">
        <title>Comparative genomics of Steinernema reveals deeply conserved gene regulatory networks.</title>
        <authorList>
            <person name="Dillman A.R."/>
            <person name="Macchietto M."/>
            <person name="Porter C.F."/>
            <person name="Rogers A."/>
            <person name="Williams B."/>
            <person name="Antoshechkin I."/>
            <person name="Lee M.M."/>
            <person name="Goodwin Z."/>
            <person name="Lu X."/>
            <person name="Lewis E.E."/>
            <person name="Goodrich-Blair H."/>
            <person name="Stock S.P."/>
            <person name="Adams B.J."/>
            <person name="Sternberg P.W."/>
            <person name="Mortazavi A."/>
        </authorList>
    </citation>
    <scope>NUCLEOTIDE SEQUENCE [LARGE SCALE GENOMIC DNA]</scope>
    <source>
        <strain evidence="7 8">ALL</strain>
    </source>
</reference>
<comment type="caution">
    <text evidence="7">The sequence shown here is derived from an EMBL/GenBank/DDBJ whole genome shotgun (WGS) entry which is preliminary data.</text>
</comment>
<evidence type="ECO:0000313" key="7">
    <source>
        <dbReference type="EMBL" id="TKR59434.1"/>
    </source>
</evidence>
<dbReference type="Pfam" id="PF04756">
    <property type="entry name" value="OST3_OST6"/>
    <property type="match status" value="1"/>
</dbReference>
<dbReference type="PANTHER" id="PTHR13160">
    <property type="entry name" value="OLIGOSACCHARYLTRANSFERASE COMPLEX SUBUNIT OSTC"/>
    <property type="match status" value="1"/>
</dbReference>
<dbReference type="AlphaFoldDB" id="A0A4U5LTN2"/>
<gene>
    <name evidence="7" type="ORF">L596_029103</name>
</gene>
<comment type="function">
    <text evidence="6">Specific component of the STT3A-containing form of the oligosaccharyl transferase (OST) complex that catalyzes the initial transfer of a defined glycan (Glc(3)Man(9)GlcNAc(2) in eukaryotes) from the lipid carrier dolichol-pyrophosphate to an asparagine residue within an Asn-X-Ser/Thr consensus motif in nascent polypeptide chains, the first step in protein N-glycosylation. N-glycosylation occurs cotranslationally and the complex associates with the Sec61 complex at the channel-forming translocon complex that mediates protein translocation across the endoplasmic reticulum (ER). All subunits are required for a maximal enzyme activity.</text>
</comment>
<organism evidence="7 8">
    <name type="scientific">Steinernema carpocapsae</name>
    <name type="common">Entomopathogenic nematode</name>
    <dbReference type="NCBI Taxonomy" id="34508"/>
    <lineage>
        <taxon>Eukaryota</taxon>
        <taxon>Metazoa</taxon>
        <taxon>Ecdysozoa</taxon>
        <taxon>Nematoda</taxon>
        <taxon>Chromadorea</taxon>
        <taxon>Rhabditida</taxon>
        <taxon>Tylenchina</taxon>
        <taxon>Panagrolaimomorpha</taxon>
        <taxon>Strongyloidoidea</taxon>
        <taxon>Steinernematidae</taxon>
        <taxon>Steinernema</taxon>
    </lineage>
</organism>
<evidence type="ECO:0000256" key="2">
    <source>
        <dbReference type="ARBA" id="ARBA00009376"/>
    </source>
</evidence>
<evidence type="ECO:0000256" key="1">
    <source>
        <dbReference type="ARBA" id="ARBA00004141"/>
    </source>
</evidence>
<dbReference type="InterPro" id="IPR042416">
    <property type="entry name" value="OSTC"/>
</dbReference>
<feature type="transmembrane region" description="Helical" evidence="6">
    <location>
        <begin position="84"/>
        <end position="107"/>
    </location>
</feature>
<dbReference type="PANTHER" id="PTHR13160:SF4">
    <property type="entry name" value="OLIGOSACCHARYLTRANSFERASE COMPLEX SUBUNIT OSTC"/>
    <property type="match status" value="1"/>
</dbReference>
<accession>A0A4U5LTN2</accession>
<feature type="transmembrane region" description="Helical" evidence="6">
    <location>
        <begin position="34"/>
        <end position="54"/>
    </location>
</feature>
<keyword evidence="4 6" id="KW-1133">Transmembrane helix</keyword>
<feature type="transmembrane region" description="Helical" evidence="6">
    <location>
        <begin position="119"/>
        <end position="140"/>
    </location>
</feature>